<evidence type="ECO:0000313" key="2">
    <source>
        <dbReference type="EMBL" id="CUP05105.1"/>
    </source>
</evidence>
<dbReference type="SUPFAM" id="SSF55486">
    <property type="entry name" value="Metalloproteases ('zincins'), catalytic domain"/>
    <property type="match status" value="1"/>
</dbReference>
<dbReference type="InterPro" id="IPR023852">
    <property type="entry name" value="Metalloproteinase_lipop_BF0631"/>
</dbReference>
<dbReference type="STRING" id="338188.ERS852397_03390"/>
<dbReference type="GO" id="GO:0008237">
    <property type="term" value="F:metallopeptidase activity"/>
    <property type="evidence" value="ECO:0007669"/>
    <property type="project" value="InterPro"/>
</dbReference>
<accession>A0A174K6L3</accession>
<proteinExistence type="inferred from homology"/>
<dbReference type="PANTHER" id="PTHR47466">
    <property type="match status" value="1"/>
</dbReference>
<dbReference type="Proteomes" id="UP000095517">
    <property type="component" value="Unassembled WGS sequence"/>
</dbReference>
<dbReference type="InterPro" id="IPR024079">
    <property type="entry name" value="MetalloPept_cat_dom_sf"/>
</dbReference>
<dbReference type="AlphaFoldDB" id="A0A174K6L3"/>
<dbReference type="EMBL" id="CYZH01000026">
    <property type="protein sequence ID" value="CUP05105.1"/>
    <property type="molecule type" value="Genomic_DNA"/>
</dbReference>
<dbReference type="Gene3D" id="3.40.390.10">
    <property type="entry name" value="Collagenase (Catalytic Domain)"/>
    <property type="match status" value="1"/>
</dbReference>
<dbReference type="RefSeq" id="WP_055279745.1">
    <property type="nucleotide sequence ID" value="NZ_CABIXA010000026.1"/>
</dbReference>
<dbReference type="Pfam" id="PF13688">
    <property type="entry name" value="Reprolysin_5"/>
    <property type="match status" value="1"/>
</dbReference>
<sequence length="353" mass="40846">MRTTLFTLFALLFFIISCEDSENSPTPSIKESDTDNQEESYQLPVIFHIFYDGSDSDQTVTTKRIKEIIDACNKYYDNSNNKSVDIHLKFILATHNNEGKVLSEAGIERIKVNNAELDCDNFMDDKSNIQYLWDTDQYINIMLYRFTNKNILGISYLPYTVKPDKLEGLNQLNFLPTHSTLTYPHCISINKLYINGKANIEGQIYNPSDVIATLAHELGHYLGLYHTFNETKDSAGNIITNLCEDTDYCTDTSPYNRDEYKDFLDNYIPKNGIKITFNDLPYLMERKNCMDNTQSTPNNIMDYEYSYVNRFTNEQKNRIRYVLAHSPLIPGKKVTRSIAKTTAPQEFPMRTIK</sequence>
<name>A0A174K6L3_9BACE</name>
<organism evidence="2 3">
    <name type="scientific">Bacteroides finegoldii</name>
    <dbReference type="NCBI Taxonomy" id="338188"/>
    <lineage>
        <taxon>Bacteria</taxon>
        <taxon>Pseudomonadati</taxon>
        <taxon>Bacteroidota</taxon>
        <taxon>Bacteroidia</taxon>
        <taxon>Bacteroidales</taxon>
        <taxon>Bacteroidaceae</taxon>
        <taxon>Bacteroides</taxon>
    </lineage>
</organism>
<dbReference type="PANTHER" id="PTHR47466:SF1">
    <property type="entry name" value="METALLOPROTEASE MEP1 (AFU_ORTHOLOGUE AFUA_1G07730)-RELATED"/>
    <property type="match status" value="1"/>
</dbReference>
<gene>
    <name evidence="2" type="ORF">ERS852397_03390</name>
</gene>
<dbReference type="PROSITE" id="PS51257">
    <property type="entry name" value="PROKAR_LIPOPROTEIN"/>
    <property type="match status" value="1"/>
</dbReference>
<dbReference type="NCBIfam" id="TIGR03952">
    <property type="entry name" value="metzin_BF0631"/>
    <property type="match status" value="1"/>
</dbReference>
<reference evidence="2 3" key="1">
    <citation type="submission" date="2015-09" db="EMBL/GenBank/DDBJ databases">
        <authorList>
            <consortium name="Pathogen Informatics"/>
        </authorList>
    </citation>
    <scope>NUCLEOTIDE SEQUENCE [LARGE SCALE GENOMIC DNA]</scope>
    <source>
        <strain evidence="2 3">2789STDY5608840</strain>
    </source>
</reference>
<protein>
    <submittedName>
        <fullName evidence="2">Pregnancy-associated plasma protein-A</fullName>
    </submittedName>
</protein>
<evidence type="ECO:0000313" key="3">
    <source>
        <dbReference type="Proteomes" id="UP000095517"/>
    </source>
</evidence>
<evidence type="ECO:0000256" key="1">
    <source>
        <dbReference type="ARBA" id="ARBA00008721"/>
    </source>
</evidence>
<comment type="similarity">
    <text evidence="1">Belongs to the peptidase M43B family.</text>
</comment>